<name>A0A498QDD6_9MYCO</name>
<proteinExistence type="predicted"/>
<gene>
    <name evidence="1" type="ORF">LAUMK136_04584</name>
</gene>
<keyword evidence="2" id="KW-1185">Reference proteome</keyword>
<dbReference type="EMBL" id="UPHP01000122">
    <property type="protein sequence ID" value="VBA42475.1"/>
    <property type="molecule type" value="Genomic_DNA"/>
</dbReference>
<evidence type="ECO:0000313" key="2">
    <source>
        <dbReference type="Proteomes" id="UP000273307"/>
    </source>
</evidence>
<evidence type="ECO:0000313" key="1">
    <source>
        <dbReference type="EMBL" id="VBA42475.1"/>
    </source>
</evidence>
<organism evidence="1 2">
    <name type="scientific">Mycobacterium attenuatum</name>
    <dbReference type="NCBI Taxonomy" id="2341086"/>
    <lineage>
        <taxon>Bacteria</taxon>
        <taxon>Bacillati</taxon>
        <taxon>Actinomycetota</taxon>
        <taxon>Actinomycetes</taxon>
        <taxon>Mycobacteriales</taxon>
        <taxon>Mycobacteriaceae</taxon>
        <taxon>Mycobacterium</taxon>
    </lineage>
</organism>
<dbReference type="Proteomes" id="UP000273307">
    <property type="component" value="Unassembled WGS sequence"/>
</dbReference>
<reference evidence="1 2" key="1">
    <citation type="submission" date="2018-09" db="EMBL/GenBank/DDBJ databases">
        <authorList>
            <person name="Tagini F."/>
        </authorList>
    </citation>
    <scope>NUCLEOTIDE SEQUENCE [LARGE SCALE GENOMIC DNA]</scope>
    <source>
        <strain evidence="1 2">MK136</strain>
    </source>
</reference>
<sequence>MVQPIRAAGATEQSAFAAGATGRAAGAVPARAAVTENLRVTAVATAISGPVVSAGSAPAANSALPGVAACTA</sequence>
<protein>
    <submittedName>
        <fullName evidence="1">Uncharacterized protein</fullName>
    </submittedName>
</protein>
<accession>A0A498QDD6</accession>
<dbReference type="AlphaFoldDB" id="A0A498QDD6"/>